<dbReference type="InterPro" id="IPR037175">
    <property type="entry name" value="KFase_sf"/>
</dbReference>
<dbReference type="Pfam" id="PF04199">
    <property type="entry name" value="Cyclase"/>
    <property type="match status" value="1"/>
</dbReference>
<dbReference type="RefSeq" id="WP_147148569.1">
    <property type="nucleotide sequence ID" value="NZ_BKAJ01000032.1"/>
</dbReference>
<gene>
    <name evidence="1" type="ORF">RSO01_18940</name>
</gene>
<dbReference type="AlphaFoldDB" id="A0A512N6X7"/>
<name>A0A512N6X7_9HYPH</name>
<organism evidence="1 2">
    <name type="scientific">Reyranella soli</name>
    <dbReference type="NCBI Taxonomy" id="1230389"/>
    <lineage>
        <taxon>Bacteria</taxon>
        <taxon>Pseudomonadati</taxon>
        <taxon>Pseudomonadota</taxon>
        <taxon>Alphaproteobacteria</taxon>
        <taxon>Hyphomicrobiales</taxon>
        <taxon>Reyranellaceae</taxon>
        <taxon>Reyranella</taxon>
    </lineage>
</organism>
<dbReference type="PANTHER" id="PTHR34861">
    <property type="match status" value="1"/>
</dbReference>
<comment type="caution">
    <text evidence="1">The sequence shown here is derived from an EMBL/GenBank/DDBJ whole genome shotgun (WGS) entry which is preliminary data.</text>
</comment>
<dbReference type="InterPro" id="IPR007325">
    <property type="entry name" value="KFase/CYL"/>
</dbReference>
<dbReference type="Gene3D" id="3.50.30.50">
    <property type="entry name" value="Putative cyclase"/>
    <property type="match status" value="1"/>
</dbReference>
<dbReference type="SUPFAM" id="SSF102198">
    <property type="entry name" value="Putative cyclase"/>
    <property type="match status" value="1"/>
</dbReference>
<proteinExistence type="predicted"/>
<dbReference type="GO" id="GO:0019441">
    <property type="term" value="P:L-tryptophan catabolic process to kynurenine"/>
    <property type="evidence" value="ECO:0007669"/>
    <property type="project" value="InterPro"/>
</dbReference>
<accession>A0A512N6X7</accession>
<evidence type="ECO:0000313" key="2">
    <source>
        <dbReference type="Proteomes" id="UP000321058"/>
    </source>
</evidence>
<dbReference type="EMBL" id="BKAJ01000032">
    <property type="protein sequence ID" value="GEP54728.1"/>
    <property type="molecule type" value="Genomic_DNA"/>
</dbReference>
<dbReference type="GO" id="GO:0004061">
    <property type="term" value="F:arylformamidase activity"/>
    <property type="evidence" value="ECO:0007669"/>
    <property type="project" value="InterPro"/>
</dbReference>
<dbReference type="Proteomes" id="UP000321058">
    <property type="component" value="Unassembled WGS sequence"/>
</dbReference>
<dbReference type="OrthoDB" id="7067800at2"/>
<sequence length="351" mass="38235">MKARWKVRPEGSNWGDFGPDDQLGSMNLVGREQVLKGLAEVRSGQTFSLSLPLDYPGGTALHPSRHPPRRFATLRAGKSAGAQCFCFALARDNPLLTDVVSDDVVLLHTQYSTQWDGLAHMGSLFDSDGSGKPDITFYNGYRLRHGLKLAERSDSAEPWATYENPRADVLGVENLAKHGVQGRAVLVDLFKHFGRANHAVTYDDLQKILELDNVVIEKGDMVCFYTGLDDVILGMGGKPDPGVLHGSCSGLDGSDRRLLSWITDTGIAALISDNFAVELMPKAPGPQVSHALLPLHEHCLFKNGIHLGELWFLRDLAKCLREDGRSRFLLTAPPLHLPGAVGSPVTPIGTV</sequence>
<reference evidence="1 2" key="1">
    <citation type="submission" date="2019-07" db="EMBL/GenBank/DDBJ databases">
        <title>Whole genome shotgun sequence of Reyranella soli NBRC 108950.</title>
        <authorList>
            <person name="Hosoyama A."/>
            <person name="Uohara A."/>
            <person name="Ohji S."/>
            <person name="Ichikawa N."/>
        </authorList>
    </citation>
    <scope>NUCLEOTIDE SEQUENCE [LARGE SCALE GENOMIC DNA]</scope>
    <source>
        <strain evidence="1 2">NBRC 108950</strain>
    </source>
</reference>
<dbReference type="PANTHER" id="PTHR34861:SF10">
    <property type="entry name" value="CYCLASE"/>
    <property type="match status" value="1"/>
</dbReference>
<evidence type="ECO:0000313" key="1">
    <source>
        <dbReference type="EMBL" id="GEP54728.1"/>
    </source>
</evidence>
<protein>
    <submittedName>
        <fullName evidence="1">Cyclase</fullName>
    </submittedName>
</protein>
<keyword evidence="2" id="KW-1185">Reference proteome</keyword>